<evidence type="ECO:0000313" key="4">
    <source>
        <dbReference type="Proteomes" id="UP000641932"/>
    </source>
</evidence>
<keyword evidence="1" id="KW-0472">Membrane</keyword>
<organism evidence="3 4">
    <name type="scientific">Wenjunlia tyrosinilytica</name>
    <dbReference type="NCBI Taxonomy" id="1544741"/>
    <lineage>
        <taxon>Bacteria</taxon>
        <taxon>Bacillati</taxon>
        <taxon>Actinomycetota</taxon>
        <taxon>Actinomycetes</taxon>
        <taxon>Kitasatosporales</taxon>
        <taxon>Streptomycetaceae</taxon>
        <taxon>Wenjunlia</taxon>
    </lineage>
</organism>
<dbReference type="InterPro" id="IPR025565">
    <property type="entry name" value="DUF4328"/>
</dbReference>
<feature type="transmembrane region" description="Helical" evidence="1">
    <location>
        <begin position="99"/>
        <end position="123"/>
    </location>
</feature>
<comment type="caution">
    <text evidence="3">The sequence shown here is derived from an EMBL/GenBank/DDBJ whole genome shotgun (WGS) entry which is preliminary data.</text>
</comment>
<name>A0A917ZI80_9ACTN</name>
<dbReference type="AlphaFoldDB" id="A0A917ZI80"/>
<reference evidence="3" key="1">
    <citation type="journal article" date="2014" name="Int. J. Syst. Evol. Microbiol.">
        <title>Complete genome sequence of Corynebacterium casei LMG S-19264T (=DSM 44701T), isolated from a smear-ripened cheese.</title>
        <authorList>
            <consortium name="US DOE Joint Genome Institute (JGI-PGF)"/>
            <person name="Walter F."/>
            <person name="Albersmeier A."/>
            <person name="Kalinowski J."/>
            <person name="Ruckert C."/>
        </authorList>
    </citation>
    <scope>NUCLEOTIDE SEQUENCE</scope>
    <source>
        <strain evidence="3">CGMCC 4.7201</strain>
    </source>
</reference>
<protein>
    <recommendedName>
        <fullName evidence="2">DUF4328 domain-containing protein</fullName>
    </recommendedName>
</protein>
<reference evidence="3" key="2">
    <citation type="submission" date="2020-09" db="EMBL/GenBank/DDBJ databases">
        <authorList>
            <person name="Sun Q."/>
            <person name="Zhou Y."/>
        </authorList>
    </citation>
    <scope>NUCLEOTIDE SEQUENCE</scope>
    <source>
        <strain evidence="3">CGMCC 4.7201</strain>
    </source>
</reference>
<proteinExistence type="predicted"/>
<sequence>MLCQRCHAAQVAPGGYCPSCGALSAWAPPPAPYAPYLPPAPAPVRIPSGLANALTVLLGLNALAQALALGAAAIEFVLFGQLETDPGGVDAQDARAADSFYAVTGVGGLLLLLATGVVFIVWFHRVRRNAAAFVPVGWHRLGPGWTIGAWFTPVVNLWFPKQIADDVWSAGDPATGAGPYRMKPTSGPPLVLWWWLAWVAGNLLSWVAVAIRSGTSVTDFSAMRWSYGIDMAGALVSVAAAVLAIVMVRRITTMQGVRHAMLNQPPAYRY</sequence>
<feature type="transmembrane region" description="Helical" evidence="1">
    <location>
        <begin position="190"/>
        <end position="211"/>
    </location>
</feature>
<keyword evidence="1" id="KW-0812">Transmembrane</keyword>
<evidence type="ECO:0000256" key="1">
    <source>
        <dbReference type="SAM" id="Phobius"/>
    </source>
</evidence>
<dbReference type="Pfam" id="PF14219">
    <property type="entry name" value="DUF4328"/>
    <property type="match status" value="1"/>
</dbReference>
<feature type="transmembrane region" description="Helical" evidence="1">
    <location>
        <begin position="54"/>
        <end position="79"/>
    </location>
</feature>
<evidence type="ECO:0000313" key="3">
    <source>
        <dbReference type="EMBL" id="GGO83451.1"/>
    </source>
</evidence>
<dbReference type="Proteomes" id="UP000641932">
    <property type="component" value="Unassembled WGS sequence"/>
</dbReference>
<feature type="transmembrane region" description="Helical" evidence="1">
    <location>
        <begin position="231"/>
        <end position="248"/>
    </location>
</feature>
<dbReference type="RefSeq" id="WP_189130501.1">
    <property type="nucleotide sequence ID" value="NZ_BMMS01000004.1"/>
</dbReference>
<keyword evidence="4" id="KW-1185">Reference proteome</keyword>
<evidence type="ECO:0000259" key="2">
    <source>
        <dbReference type="Pfam" id="PF14219"/>
    </source>
</evidence>
<keyword evidence="1" id="KW-1133">Transmembrane helix</keyword>
<gene>
    <name evidence="3" type="ORF">GCM10012280_12480</name>
</gene>
<feature type="domain" description="DUF4328" evidence="2">
    <location>
        <begin position="88"/>
        <end position="252"/>
    </location>
</feature>
<accession>A0A917ZI80</accession>
<dbReference type="EMBL" id="BMMS01000004">
    <property type="protein sequence ID" value="GGO83451.1"/>
    <property type="molecule type" value="Genomic_DNA"/>
</dbReference>